<feature type="domain" description="Predicted membrane protein YciQ-like C-terminal" evidence="3">
    <location>
        <begin position="469"/>
        <end position="522"/>
    </location>
</feature>
<accession>A0A1L6RAF8</accession>
<keyword evidence="1" id="KW-0812">Transmembrane</keyword>
<feature type="transmembrane region" description="Helical" evidence="1">
    <location>
        <begin position="265"/>
        <end position="288"/>
    </location>
</feature>
<evidence type="ECO:0000313" key="4">
    <source>
        <dbReference type="EMBL" id="APS41547.1"/>
    </source>
</evidence>
<keyword evidence="4" id="KW-0030">Aminoacyl-tRNA synthetase</keyword>
<dbReference type="EMBL" id="CP014332">
    <property type="protein sequence ID" value="APS41547.1"/>
    <property type="molecule type" value="Genomic_DNA"/>
</dbReference>
<dbReference type="RefSeq" id="WP_075269393.1">
    <property type="nucleotide sequence ID" value="NZ_CP014332.1"/>
</dbReference>
<dbReference type="KEGG" id="wjo:FOL01_0688"/>
<dbReference type="STRING" id="1631871.FOL01_0688"/>
<feature type="domain" description="DUF2207" evidence="2">
    <location>
        <begin position="35"/>
        <end position="212"/>
    </location>
</feature>
<evidence type="ECO:0000256" key="1">
    <source>
        <dbReference type="SAM" id="Phobius"/>
    </source>
</evidence>
<dbReference type="GO" id="GO:0004812">
    <property type="term" value="F:aminoacyl-tRNA ligase activity"/>
    <property type="evidence" value="ECO:0007669"/>
    <property type="project" value="UniProtKB-KW"/>
</dbReference>
<proteinExistence type="predicted"/>
<reference evidence="4 5" key="1">
    <citation type="submission" date="2016-02" db="EMBL/GenBank/DDBJ databases">
        <title>Complete Genome Sequence of Weissella jogaejeotgali FOL01.</title>
        <authorList>
            <person name="Lee J.-H."/>
            <person name="Ku H.-J."/>
        </authorList>
    </citation>
    <scope>NUCLEOTIDE SEQUENCE [LARGE SCALE GENOMIC DNA]</scope>
    <source>
        <strain evidence="4 5">FOL01</strain>
    </source>
</reference>
<dbReference type="InterPro" id="IPR048389">
    <property type="entry name" value="YciQ-like_C"/>
</dbReference>
<keyword evidence="5" id="KW-1185">Reference proteome</keyword>
<gene>
    <name evidence="4" type="ORF">FOL01_0688</name>
</gene>
<evidence type="ECO:0000313" key="5">
    <source>
        <dbReference type="Proteomes" id="UP000185473"/>
    </source>
</evidence>
<dbReference type="Proteomes" id="UP000185473">
    <property type="component" value="Chromosome"/>
</dbReference>
<keyword evidence="1" id="KW-1133">Transmembrane helix</keyword>
<dbReference type="Pfam" id="PF20990">
    <property type="entry name" value="DUF2207_C"/>
    <property type="match status" value="1"/>
</dbReference>
<dbReference type="OrthoDB" id="46834at2"/>
<dbReference type="Pfam" id="PF09972">
    <property type="entry name" value="DUF2207"/>
    <property type="match status" value="1"/>
</dbReference>
<evidence type="ECO:0000259" key="3">
    <source>
        <dbReference type="Pfam" id="PF20990"/>
    </source>
</evidence>
<evidence type="ECO:0000259" key="2">
    <source>
        <dbReference type="Pfam" id="PF09972"/>
    </source>
</evidence>
<dbReference type="AlphaFoldDB" id="A0A1L6RAF8"/>
<protein>
    <submittedName>
        <fullName evidence="4">Threonyl-tRNA synthetase</fullName>
    </submittedName>
</protein>
<keyword evidence="1" id="KW-0472">Membrane</keyword>
<name>A0A1L6RAF8_9LACO</name>
<dbReference type="InterPro" id="IPR018702">
    <property type="entry name" value="DUF2207"/>
</dbReference>
<organism evidence="4 5">
    <name type="scientific">Weissella jogaejeotgali</name>
    <dbReference type="NCBI Taxonomy" id="1631871"/>
    <lineage>
        <taxon>Bacteria</taxon>
        <taxon>Bacillati</taxon>
        <taxon>Bacillota</taxon>
        <taxon>Bacilli</taxon>
        <taxon>Lactobacillales</taxon>
        <taxon>Lactobacillaceae</taxon>
        <taxon>Weissella</taxon>
    </lineage>
</organism>
<keyword evidence="4" id="KW-0436">Ligase</keyword>
<sequence length="584" mass="65752">MGKVRVKSLWLLFLACIVSFFVLGNSQKVAAEQTVNRMNIDVSLNDQGTATIKENWSVTADEGSEIYKVVKLVGPQELSNYQVSMDGRQFTRQSNWQTDNNRQQKAYQYGQNGDELNWGITSYGTHEYTIQYQISNFVEQTATKQMIAWQFLNSDVKISPKNLQVVVHDSNRQLSVDNGYGVWGFGFDGETAFNKGQVTMQSSKNLSEDNYVKMIVQIPKNTYGTAYKTTRSFDSYMQEAFKGSDYNYQDYKNGETVKNDQGRRLALIVVTVVILLVLGAGIWLLLWYRNYRRYYPTIKTLQKQTKGEYYREIPTGSIYNVYQLLSAMLSTTVTSNFLSVGLLQLMRDQYLTIQTKDAEKKPNKKKITFILADKELAADTPEPIQKLHELLKHAASDGVVTQKAFGKYLSKHGKKLESLTKAFNNYSQQYGEANDLVYPTKTKRVKTDDKKRDRANRAASWLQGFRKKPAADEVDLNLARLKNYLQEFTLINERTPQEVGLWDDLMLAAAAFGIAEEVAEQLTVAYPEYQAESVYYHGSFFPFFAVHHFSSGAMTTAVSTGSGGATSMSGGGSFGGGSGGGGFR</sequence>